<dbReference type="OrthoDB" id="525685at2759"/>
<evidence type="ECO:0000313" key="2">
    <source>
        <dbReference type="EMBL" id="PNH00983.1"/>
    </source>
</evidence>
<protein>
    <submittedName>
        <fullName evidence="2">Uncharacterized protein</fullName>
    </submittedName>
</protein>
<dbReference type="PROSITE" id="PS00447">
    <property type="entry name" value="DNA_POLYMERASE_A"/>
    <property type="match status" value="1"/>
</dbReference>
<evidence type="ECO:0000256" key="1">
    <source>
        <dbReference type="SAM" id="MobiDB-lite"/>
    </source>
</evidence>
<organism evidence="2 3">
    <name type="scientific">Tetrabaena socialis</name>
    <dbReference type="NCBI Taxonomy" id="47790"/>
    <lineage>
        <taxon>Eukaryota</taxon>
        <taxon>Viridiplantae</taxon>
        <taxon>Chlorophyta</taxon>
        <taxon>core chlorophytes</taxon>
        <taxon>Chlorophyceae</taxon>
        <taxon>CS clade</taxon>
        <taxon>Chlamydomonadales</taxon>
        <taxon>Tetrabaenaceae</taxon>
        <taxon>Tetrabaena</taxon>
    </lineage>
</organism>
<dbReference type="AlphaFoldDB" id="A0A2J7ZL45"/>
<reference evidence="2 3" key="1">
    <citation type="journal article" date="2017" name="Mol. Biol. Evol.">
        <title>The 4-celled Tetrabaena socialis nuclear genome reveals the essential components for genetic control of cell number at the origin of multicellularity in the volvocine lineage.</title>
        <authorList>
            <person name="Featherston J."/>
            <person name="Arakaki Y."/>
            <person name="Hanschen E.R."/>
            <person name="Ferris P.J."/>
            <person name="Michod R.E."/>
            <person name="Olson B.J.S.C."/>
            <person name="Nozaki H."/>
            <person name="Durand P.M."/>
        </authorList>
    </citation>
    <scope>NUCLEOTIDE SEQUENCE [LARGE SCALE GENOMIC DNA]</scope>
    <source>
        <strain evidence="2 3">NIES-571</strain>
    </source>
</reference>
<dbReference type="InterPro" id="IPR019760">
    <property type="entry name" value="DNA-dir_DNA_pol_A_CS"/>
</dbReference>
<proteinExistence type="predicted"/>
<accession>A0A2J7ZL45</accession>
<gene>
    <name evidence="2" type="ORF">TSOC_013169</name>
</gene>
<comment type="caution">
    <text evidence="2">The sequence shown here is derived from an EMBL/GenBank/DDBJ whole genome shotgun (WGS) entry which is preliminary data.</text>
</comment>
<evidence type="ECO:0000313" key="3">
    <source>
        <dbReference type="Proteomes" id="UP000236333"/>
    </source>
</evidence>
<dbReference type="EMBL" id="PGGS01001068">
    <property type="protein sequence ID" value="PNH00983.1"/>
    <property type="molecule type" value="Genomic_DNA"/>
</dbReference>
<sequence length="174" mass="19200">MVYNSANQTTRYPAIKPPYITTNEHFHDNPTSREPSKTSTFGKLYDHSTYFMDRKLDPKIASRSATTGGGASQLTATRYTDIITQPLTWSGRLSSSSYVGDGSFQLANGAPEGLTYSFRSGSAKPVKLVPYADLQKTEYQDRYNRGAAAAEHPRWVSGRAPHSVEYKSSGRFSG</sequence>
<feature type="region of interest" description="Disordered" evidence="1">
    <location>
        <begin position="145"/>
        <end position="174"/>
    </location>
</feature>
<dbReference type="Proteomes" id="UP000236333">
    <property type="component" value="Unassembled WGS sequence"/>
</dbReference>
<keyword evidence="3" id="KW-1185">Reference proteome</keyword>
<dbReference type="GO" id="GO:0003887">
    <property type="term" value="F:DNA-directed DNA polymerase activity"/>
    <property type="evidence" value="ECO:0007669"/>
    <property type="project" value="InterPro"/>
</dbReference>
<name>A0A2J7ZL45_9CHLO</name>
<dbReference type="GO" id="GO:0006260">
    <property type="term" value="P:DNA replication"/>
    <property type="evidence" value="ECO:0007669"/>
    <property type="project" value="InterPro"/>
</dbReference>